<reference evidence="3" key="1">
    <citation type="submission" date="2024-02" db="EMBL/GenBank/DDBJ databases">
        <authorList>
            <consortium name="ELIXIR-Norway"/>
            <consortium name="Elixir Norway"/>
        </authorList>
    </citation>
    <scope>NUCLEOTIDE SEQUENCE</scope>
</reference>
<evidence type="ECO:0000313" key="3">
    <source>
        <dbReference type="EMBL" id="CAK9252531.1"/>
    </source>
</evidence>
<dbReference type="InterPro" id="IPR000408">
    <property type="entry name" value="Reg_chr_condens"/>
</dbReference>
<comment type="caution">
    <text evidence="3">The sequence shown here is derived from an EMBL/GenBank/DDBJ whole genome shotgun (WGS) entry which is preliminary data.</text>
</comment>
<evidence type="ECO:0000256" key="1">
    <source>
        <dbReference type="ARBA" id="ARBA00022737"/>
    </source>
</evidence>
<dbReference type="Proteomes" id="UP001497444">
    <property type="component" value="Unassembled WGS sequence"/>
</dbReference>
<keyword evidence="4" id="KW-1185">Reference proteome</keyword>
<dbReference type="PANTHER" id="PTHR22872">
    <property type="entry name" value="BTK-BINDING PROTEIN-RELATED"/>
    <property type="match status" value="1"/>
</dbReference>
<sequence>IGSKDDSYHKPTLNEYLNNEFVIDISCGGGHSLVLTNYGEVYAWGSNKRGHIGNSCNDKQLIPFKVK</sequence>
<name>A0ABP0VDL1_9BRYO</name>
<accession>A0ABP0VDL1</accession>
<dbReference type="Gene3D" id="2.130.10.30">
    <property type="entry name" value="Regulator of chromosome condensation 1/beta-lactamase-inhibitor protein II"/>
    <property type="match status" value="1"/>
</dbReference>
<feature type="non-terminal residue" evidence="3">
    <location>
        <position position="1"/>
    </location>
</feature>
<dbReference type="SUPFAM" id="SSF50985">
    <property type="entry name" value="RCC1/BLIP-II"/>
    <property type="match status" value="1"/>
</dbReference>
<dbReference type="EMBL" id="CAXAQS010000646">
    <property type="protein sequence ID" value="CAK9252531.1"/>
    <property type="molecule type" value="Genomic_DNA"/>
</dbReference>
<feature type="repeat" description="RCC1" evidence="2">
    <location>
        <begin position="1"/>
        <end position="38"/>
    </location>
</feature>
<evidence type="ECO:0008006" key="5">
    <source>
        <dbReference type="Google" id="ProtNLM"/>
    </source>
</evidence>
<evidence type="ECO:0000313" key="4">
    <source>
        <dbReference type="Proteomes" id="UP001497444"/>
    </source>
</evidence>
<keyword evidence="1" id="KW-0677">Repeat</keyword>
<protein>
    <recommendedName>
        <fullName evidence="5">Regulator of chromosome condensation protein</fullName>
    </recommendedName>
</protein>
<dbReference type="InterPro" id="IPR051625">
    <property type="entry name" value="Signaling_Regulatory_Domain"/>
</dbReference>
<dbReference type="PROSITE" id="PS50012">
    <property type="entry name" value="RCC1_3"/>
    <property type="match status" value="2"/>
</dbReference>
<dbReference type="Pfam" id="PF13540">
    <property type="entry name" value="RCC1_2"/>
    <property type="match status" value="1"/>
</dbReference>
<proteinExistence type="predicted"/>
<evidence type="ECO:0000256" key="2">
    <source>
        <dbReference type="PROSITE-ProRule" id="PRU00235"/>
    </source>
</evidence>
<dbReference type="InterPro" id="IPR009091">
    <property type="entry name" value="RCC1/BLIP-II"/>
</dbReference>
<feature type="non-terminal residue" evidence="3">
    <location>
        <position position="67"/>
    </location>
</feature>
<organism evidence="3 4">
    <name type="scientific">Sphagnum jensenii</name>
    <dbReference type="NCBI Taxonomy" id="128206"/>
    <lineage>
        <taxon>Eukaryota</taxon>
        <taxon>Viridiplantae</taxon>
        <taxon>Streptophyta</taxon>
        <taxon>Embryophyta</taxon>
        <taxon>Bryophyta</taxon>
        <taxon>Sphagnophytina</taxon>
        <taxon>Sphagnopsida</taxon>
        <taxon>Sphagnales</taxon>
        <taxon>Sphagnaceae</taxon>
        <taxon>Sphagnum</taxon>
    </lineage>
</organism>
<feature type="repeat" description="RCC1" evidence="2">
    <location>
        <begin position="39"/>
        <end position="67"/>
    </location>
</feature>
<gene>
    <name evidence="3" type="ORF">CSSPJE1EN1_LOCUS27909</name>
</gene>
<dbReference type="PROSITE" id="PS00626">
    <property type="entry name" value="RCC1_2"/>
    <property type="match status" value="1"/>
</dbReference>